<sequence length="289" mass="31847">MAFANLSSLAAWSYIDGRWVEGNPPIMGPMSQGYQFASMVFDGARSFDGVVPDLEGHCARLLRSARSFELEPKVDLDTVIGTAIDGVKRFPREVATYIRPVMYADDGMVQVNPDSTKFVMTVFAIPFSNEMGSFSTGLSPYRRPGPDMAPTDAKAACLYPMTGRALNEGARRGIDNPVMLDPEGNVAEFASANLFMVKDGVVHTPKLNGTFLAGVTRKRVMELFAADGIEVVERSITYDELKDADELFSTGNFNKVASVNRIEDRNLQPGPIARKAWDLYFAWARDQAY</sequence>
<dbReference type="GO" id="GO:0004084">
    <property type="term" value="F:branched-chain-amino-acid transaminase activity"/>
    <property type="evidence" value="ECO:0007669"/>
    <property type="project" value="UniProtKB-EC"/>
</dbReference>
<comment type="cofactor">
    <cofactor evidence="1 15">
        <name>pyridoxal 5'-phosphate</name>
        <dbReference type="ChEBI" id="CHEBI:597326"/>
    </cofactor>
</comment>
<dbReference type="InterPro" id="IPR043132">
    <property type="entry name" value="BCAT-like_C"/>
</dbReference>
<proteinExistence type="inferred from homology"/>
<dbReference type="GO" id="GO:0009082">
    <property type="term" value="P:branched-chain amino acid biosynthetic process"/>
    <property type="evidence" value="ECO:0007669"/>
    <property type="project" value="UniProtKB-KW"/>
</dbReference>
<evidence type="ECO:0000256" key="12">
    <source>
        <dbReference type="ARBA" id="ARBA00048798"/>
    </source>
</evidence>
<evidence type="ECO:0000256" key="15">
    <source>
        <dbReference type="RuleBase" id="RU004516"/>
    </source>
</evidence>
<dbReference type="Pfam" id="PF01063">
    <property type="entry name" value="Aminotran_4"/>
    <property type="match status" value="1"/>
</dbReference>
<dbReference type="OrthoDB" id="21319at2"/>
<evidence type="ECO:0000256" key="7">
    <source>
        <dbReference type="ARBA" id="ARBA00013053"/>
    </source>
</evidence>
<evidence type="ECO:0000256" key="2">
    <source>
        <dbReference type="ARBA" id="ARBA00003109"/>
    </source>
</evidence>
<keyword evidence="17" id="KW-0032">Aminotransferase</keyword>
<evidence type="ECO:0000256" key="4">
    <source>
        <dbReference type="ARBA" id="ARBA00004931"/>
    </source>
</evidence>
<evidence type="ECO:0000313" key="16">
    <source>
        <dbReference type="EMBL" id="HAE47621.1"/>
    </source>
</evidence>
<reference evidence="16 19" key="2">
    <citation type="journal article" date="2018" name="Nat. Biotechnol.">
        <title>A standardized bacterial taxonomy based on genome phylogeny substantially revises the tree of life.</title>
        <authorList>
            <person name="Parks D.H."/>
            <person name="Chuvochina M."/>
            <person name="Waite D.W."/>
            <person name="Rinke C."/>
            <person name="Skarshewski A."/>
            <person name="Chaumeil P.A."/>
            <person name="Hugenholtz P."/>
        </authorList>
    </citation>
    <scope>NUCLEOTIDE SEQUENCE [LARGE SCALE GENOMIC DNA]</scope>
    <source>
        <strain evidence="16">UBA8739</strain>
    </source>
</reference>
<evidence type="ECO:0000256" key="6">
    <source>
        <dbReference type="ARBA" id="ARBA00009320"/>
    </source>
</evidence>
<dbReference type="InterPro" id="IPR036038">
    <property type="entry name" value="Aminotransferase-like"/>
</dbReference>
<comment type="catalytic activity">
    <reaction evidence="13">
        <text>L-leucine + 2-oxoglutarate = 4-methyl-2-oxopentanoate + L-glutamate</text>
        <dbReference type="Rhea" id="RHEA:18321"/>
        <dbReference type="ChEBI" id="CHEBI:16810"/>
        <dbReference type="ChEBI" id="CHEBI:17865"/>
        <dbReference type="ChEBI" id="CHEBI:29985"/>
        <dbReference type="ChEBI" id="CHEBI:57427"/>
        <dbReference type="EC" id="2.6.1.42"/>
    </reaction>
</comment>
<dbReference type="InterPro" id="IPR043131">
    <property type="entry name" value="BCAT-like_N"/>
</dbReference>
<dbReference type="Proteomes" id="UP000257706">
    <property type="component" value="Unassembled WGS sequence"/>
</dbReference>
<dbReference type="SUPFAM" id="SSF56752">
    <property type="entry name" value="D-aminoacid aminotransferase-like PLP-dependent enzymes"/>
    <property type="match status" value="1"/>
</dbReference>
<dbReference type="Gene3D" id="3.20.10.10">
    <property type="entry name" value="D-amino Acid Aminotransferase, subunit A, domain 2"/>
    <property type="match status" value="1"/>
</dbReference>
<comment type="pathway">
    <text evidence="4">Amino-acid biosynthesis; L-valine biosynthesis; L-valine from pyruvate: step 4/4.</text>
</comment>
<evidence type="ECO:0000256" key="8">
    <source>
        <dbReference type="ARBA" id="ARBA00014472"/>
    </source>
</evidence>
<dbReference type="PANTHER" id="PTHR42743">
    <property type="entry name" value="AMINO-ACID AMINOTRANSFERASE"/>
    <property type="match status" value="1"/>
</dbReference>
<comment type="pathway">
    <text evidence="3">Amino-acid biosynthesis; L-isoleucine biosynthesis; L-isoleucine from 2-oxobutanoate: step 4/4.</text>
</comment>
<comment type="catalytic activity">
    <reaction evidence="11">
        <text>L-valine + 2-oxoglutarate = 3-methyl-2-oxobutanoate + L-glutamate</text>
        <dbReference type="Rhea" id="RHEA:24813"/>
        <dbReference type="ChEBI" id="CHEBI:11851"/>
        <dbReference type="ChEBI" id="CHEBI:16810"/>
        <dbReference type="ChEBI" id="CHEBI:29985"/>
        <dbReference type="ChEBI" id="CHEBI:57762"/>
        <dbReference type="EC" id="2.6.1.42"/>
    </reaction>
</comment>
<evidence type="ECO:0000256" key="9">
    <source>
        <dbReference type="ARBA" id="ARBA00022898"/>
    </source>
</evidence>
<keyword evidence="10" id="KW-0100">Branched-chain amino acid biosynthesis</keyword>
<evidence type="ECO:0000313" key="19">
    <source>
        <dbReference type="Proteomes" id="UP000257706"/>
    </source>
</evidence>
<protein>
    <recommendedName>
        <fullName evidence="8">Probable branched-chain-amino-acid aminotransferase</fullName>
        <ecNumber evidence="7">2.6.1.42</ecNumber>
    </recommendedName>
</protein>
<dbReference type="InterPro" id="IPR001544">
    <property type="entry name" value="Aminotrans_IV"/>
</dbReference>
<organism evidence="17 18">
    <name type="scientific">Tistrella mobilis</name>
    <dbReference type="NCBI Taxonomy" id="171437"/>
    <lineage>
        <taxon>Bacteria</taxon>
        <taxon>Pseudomonadati</taxon>
        <taxon>Pseudomonadota</taxon>
        <taxon>Alphaproteobacteria</taxon>
        <taxon>Geminicoccales</taxon>
        <taxon>Geminicoccaceae</taxon>
        <taxon>Tistrella</taxon>
    </lineage>
</organism>
<reference evidence="17 18" key="1">
    <citation type="submission" date="2015-12" db="EMBL/GenBank/DDBJ databases">
        <title>Genome sequence of Tistrella mobilis MCCC 1A02139.</title>
        <authorList>
            <person name="Lu L."/>
            <person name="Lai Q."/>
            <person name="Shao Z."/>
            <person name="Qian P."/>
        </authorList>
    </citation>
    <scope>NUCLEOTIDE SEQUENCE [LARGE SCALE GENOMIC DNA]</scope>
    <source>
        <strain evidence="17 18">MCCC 1A02139</strain>
    </source>
</reference>
<comment type="catalytic activity">
    <reaction evidence="12">
        <text>L-isoleucine + 2-oxoglutarate = (S)-3-methyl-2-oxopentanoate + L-glutamate</text>
        <dbReference type="Rhea" id="RHEA:24801"/>
        <dbReference type="ChEBI" id="CHEBI:16810"/>
        <dbReference type="ChEBI" id="CHEBI:29985"/>
        <dbReference type="ChEBI" id="CHEBI:35146"/>
        <dbReference type="ChEBI" id="CHEBI:58045"/>
        <dbReference type="EC" id="2.6.1.42"/>
    </reaction>
</comment>
<name>A0A161QYG0_9PROT</name>
<dbReference type="InterPro" id="IPR050571">
    <property type="entry name" value="Class-IV_PLP-Dep_Aminotrnsfr"/>
</dbReference>
<evidence type="ECO:0000256" key="10">
    <source>
        <dbReference type="ARBA" id="ARBA00023304"/>
    </source>
</evidence>
<comment type="caution">
    <text evidence="17">The sequence shown here is derived from an EMBL/GenBank/DDBJ whole genome shotgun (WGS) entry which is preliminary data.</text>
</comment>
<dbReference type="GO" id="GO:0005829">
    <property type="term" value="C:cytosol"/>
    <property type="evidence" value="ECO:0007669"/>
    <property type="project" value="TreeGrafter"/>
</dbReference>
<gene>
    <name evidence="17" type="ORF">AUP44_16425</name>
    <name evidence="16" type="ORF">DCK97_09400</name>
</gene>
<dbReference type="Proteomes" id="UP000075787">
    <property type="component" value="Unassembled WGS sequence"/>
</dbReference>
<evidence type="ECO:0000256" key="5">
    <source>
        <dbReference type="ARBA" id="ARBA00005072"/>
    </source>
</evidence>
<dbReference type="EMBL" id="DMAI01000145">
    <property type="protein sequence ID" value="HAE47621.1"/>
    <property type="molecule type" value="Genomic_DNA"/>
</dbReference>
<dbReference type="PROSITE" id="PS00770">
    <property type="entry name" value="AA_TRANSFER_CLASS_4"/>
    <property type="match status" value="1"/>
</dbReference>
<dbReference type="RefSeq" id="WP_062769896.1">
    <property type="nucleotide sequence ID" value="NZ_CP121027.1"/>
</dbReference>
<evidence type="ECO:0000256" key="3">
    <source>
        <dbReference type="ARBA" id="ARBA00004824"/>
    </source>
</evidence>
<dbReference type="EMBL" id="LPZR01000219">
    <property type="protein sequence ID" value="KYO49679.1"/>
    <property type="molecule type" value="Genomic_DNA"/>
</dbReference>
<evidence type="ECO:0000256" key="1">
    <source>
        <dbReference type="ARBA" id="ARBA00001933"/>
    </source>
</evidence>
<dbReference type="AlphaFoldDB" id="A0A161QYG0"/>
<evidence type="ECO:0000256" key="13">
    <source>
        <dbReference type="ARBA" id="ARBA00049229"/>
    </source>
</evidence>
<evidence type="ECO:0000256" key="11">
    <source>
        <dbReference type="ARBA" id="ARBA00048212"/>
    </source>
</evidence>
<dbReference type="NCBIfam" id="NF009896">
    <property type="entry name" value="PRK13356.1"/>
    <property type="match status" value="1"/>
</dbReference>
<evidence type="ECO:0000256" key="14">
    <source>
        <dbReference type="RuleBase" id="RU004106"/>
    </source>
</evidence>
<keyword evidence="17" id="KW-0808">Transferase</keyword>
<keyword evidence="9 15" id="KW-0663">Pyridoxal phosphate</keyword>
<comment type="function">
    <text evidence="2">Acts on leucine, isoleucine and valine.</text>
</comment>
<dbReference type="EC" id="2.6.1.42" evidence="7"/>
<evidence type="ECO:0000313" key="17">
    <source>
        <dbReference type="EMBL" id="KYO49679.1"/>
    </source>
</evidence>
<comment type="similarity">
    <text evidence="6 14">Belongs to the class-IV pyridoxal-phosphate-dependent aminotransferase family.</text>
</comment>
<dbReference type="Gene3D" id="3.30.470.10">
    <property type="match status" value="1"/>
</dbReference>
<accession>A0A161QYG0</accession>
<keyword evidence="10" id="KW-0028">Amino-acid biosynthesis</keyword>
<dbReference type="PANTHER" id="PTHR42743:SF11">
    <property type="entry name" value="AMINODEOXYCHORISMATE LYASE"/>
    <property type="match status" value="1"/>
</dbReference>
<evidence type="ECO:0000313" key="18">
    <source>
        <dbReference type="Proteomes" id="UP000075787"/>
    </source>
</evidence>
<dbReference type="InterPro" id="IPR018300">
    <property type="entry name" value="Aminotrans_IV_CS"/>
</dbReference>
<dbReference type="GeneID" id="97243999"/>
<comment type="pathway">
    <text evidence="5">Amino-acid biosynthesis; L-leucine biosynthesis; L-leucine from 3-methyl-2-oxobutanoate: step 4/4.</text>
</comment>